<organism evidence="2 3">
    <name type="scientific">Romboutsia lituseburensis DSM 797</name>
    <dbReference type="NCBI Taxonomy" id="1121325"/>
    <lineage>
        <taxon>Bacteria</taxon>
        <taxon>Bacillati</taxon>
        <taxon>Bacillota</taxon>
        <taxon>Clostridia</taxon>
        <taxon>Peptostreptococcales</taxon>
        <taxon>Peptostreptococcaceae</taxon>
        <taxon>Romboutsia</taxon>
    </lineage>
</organism>
<sequence>MFQIFNLNFDNFYKKENSSKFRIIGILLLVLGVVSFLYKGFGIKIVSWTLAIALLFLAYLNLKNLNELKRYASKAEIAPYNRIQFFLLGGSILLIIFPNKIQGFISLVLGLYIAYSQLIKLLRGKNNPYYRFTIWNVIVLIFGLTLVFSPFFLSNFIVSILSLIIILIGGNLLVIGNKIK</sequence>
<keyword evidence="1" id="KW-0472">Membrane</keyword>
<feature type="transmembrane region" description="Helical" evidence="1">
    <location>
        <begin position="83"/>
        <end position="98"/>
    </location>
</feature>
<dbReference type="AlphaFoldDB" id="A0A1G9L631"/>
<feature type="transmembrane region" description="Helical" evidence="1">
    <location>
        <begin position="104"/>
        <end position="122"/>
    </location>
</feature>
<feature type="transmembrane region" description="Helical" evidence="1">
    <location>
        <begin position="156"/>
        <end position="175"/>
    </location>
</feature>
<evidence type="ECO:0000313" key="2">
    <source>
        <dbReference type="EMBL" id="SDL57438.1"/>
    </source>
</evidence>
<protein>
    <recommendedName>
        <fullName evidence="4">Acid-resistance membrane protein</fullName>
    </recommendedName>
</protein>
<evidence type="ECO:0000256" key="1">
    <source>
        <dbReference type="SAM" id="Phobius"/>
    </source>
</evidence>
<proteinExistence type="predicted"/>
<dbReference type="EMBL" id="FNGW01000002">
    <property type="protein sequence ID" value="SDL57438.1"/>
    <property type="molecule type" value="Genomic_DNA"/>
</dbReference>
<evidence type="ECO:0000313" key="3">
    <source>
        <dbReference type="Proteomes" id="UP000199068"/>
    </source>
</evidence>
<gene>
    <name evidence="2" type="ORF">SAMN04515677_102420</name>
</gene>
<feature type="transmembrane region" description="Helical" evidence="1">
    <location>
        <begin position="45"/>
        <end position="62"/>
    </location>
</feature>
<evidence type="ECO:0008006" key="4">
    <source>
        <dbReference type="Google" id="ProtNLM"/>
    </source>
</evidence>
<feature type="transmembrane region" description="Helical" evidence="1">
    <location>
        <begin position="21"/>
        <end position="39"/>
    </location>
</feature>
<dbReference type="Proteomes" id="UP000199068">
    <property type="component" value="Unassembled WGS sequence"/>
</dbReference>
<keyword evidence="1" id="KW-0812">Transmembrane</keyword>
<accession>A0A1G9L631</accession>
<feature type="transmembrane region" description="Helical" evidence="1">
    <location>
        <begin position="129"/>
        <end position="150"/>
    </location>
</feature>
<keyword evidence="3" id="KW-1185">Reference proteome</keyword>
<keyword evidence="1" id="KW-1133">Transmembrane helix</keyword>
<dbReference type="RefSeq" id="WP_092724518.1">
    <property type="nucleotide sequence ID" value="NZ_FNGW01000002.1"/>
</dbReference>
<name>A0A1G9L631_9FIRM</name>
<reference evidence="2 3" key="1">
    <citation type="submission" date="2016-10" db="EMBL/GenBank/DDBJ databases">
        <authorList>
            <person name="de Groot N.N."/>
        </authorList>
    </citation>
    <scope>NUCLEOTIDE SEQUENCE [LARGE SCALE GENOMIC DNA]</scope>
    <source>
        <strain evidence="2 3">DSM 797</strain>
    </source>
</reference>